<protein>
    <submittedName>
        <fullName evidence="1">Uncharacterized protein</fullName>
    </submittedName>
</protein>
<proteinExistence type="predicted"/>
<dbReference type="AlphaFoldDB" id="A0A4U2EKS1"/>
<sequence>MKTKLSNAVSMCLMLALSLSGWVTSIYIFKETKKYQDELLEGKLINAFNILEHSIKDISSEHEIYQKIKEWHQHKKSAQLGSLKTVCTYAPEMIVLLSPIFCEKTAIRVCDVSFDL</sequence>
<gene>
    <name evidence="1" type="ORF">FCV91_23805</name>
</gene>
<reference evidence="1 2" key="1">
    <citation type="submission" date="2019-04" db="EMBL/GenBank/DDBJ databases">
        <title>A reverse ecology approach based on a biological definition of microbial populations.</title>
        <authorList>
            <person name="Arevalo P."/>
            <person name="Vaninsberghe D."/>
            <person name="Elsherbini J."/>
            <person name="Gore J."/>
            <person name="Polz M."/>
        </authorList>
    </citation>
    <scope>NUCLEOTIDE SEQUENCE [LARGE SCALE GENOMIC DNA]</scope>
    <source>
        <strain evidence="1 2">10N.222.48.A1</strain>
    </source>
</reference>
<organism evidence="1 2">
    <name type="scientific">Vibrio lentus</name>
    <dbReference type="NCBI Taxonomy" id="136468"/>
    <lineage>
        <taxon>Bacteria</taxon>
        <taxon>Pseudomonadati</taxon>
        <taxon>Pseudomonadota</taxon>
        <taxon>Gammaproteobacteria</taxon>
        <taxon>Vibrionales</taxon>
        <taxon>Vibrionaceae</taxon>
        <taxon>Vibrio</taxon>
    </lineage>
</organism>
<name>A0A4U2EKS1_9VIBR</name>
<accession>A0A4U2EKS1</accession>
<dbReference type="RefSeq" id="WP_136994815.1">
    <property type="nucleotide sequence ID" value="NZ_SYVO01000126.1"/>
</dbReference>
<dbReference type="Proteomes" id="UP000305840">
    <property type="component" value="Unassembled WGS sequence"/>
</dbReference>
<comment type="caution">
    <text evidence="1">The sequence shown here is derived from an EMBL/GenBank/DDBJ whole genome shotgun (WGS) entry which is preliminary data.</text>
</comment>
<dbReference type="EMBL" id="SYVO01000126">
    <property type="protein sequence ID" value="TKG01297.1"/>
    <property type="molecule type" value="Genomic_DNA"/>
</dbReference>
<evidence type="ECO:0000313" key="1">
    <source>
        <dbReference type="EMBL" id="TKG01297.1"/>
    </source>
</evidence>
<evidence type="ECO:0000313" key="2">
    <source>
        <dbReference type="Proteomes" id="UP000305840"/>
    </source>
</evidence>